<accession>A0A0C9T5D4</accession>
<dbReference type="HOGENOM" id="CLU_1310584_0_0_1"/>
<gene>
    <name evidence="3" type="ORF">PLICRDRAFT_454326</name>
</gene>
<feature type="coiled-coil region" evidence="1">
    <location>
        <begin position="41"/>
        <end position="90"/>
    </location>
</feature>
<sequence>MPTPMSSEWVSSTANITGIATGILALLGFVFYRDHLPTARLKRLDELMKETQEILDEAVEEDILPDLAAREDIQRRLRCVRADAHEHRQRTYRAVSFVKQYREFLRGLSWSIEHTCRKAERIRIDLTDVIDRRQRVEDLFPQNGSYNAMRLRPMPSSTLAAPASVPSANIAQASPSVPSLEPTHYAMPNLNGTSLFPELRLLCRMKMVTS</sequence>
<dbReference type="Proteomes" id="UP000053263">
    <property type="component" value="Unassembled WGS sequence"/>
</dbReference>
<evidence type="ECO:0000313" key="4">
    <source>
        <dbReference type="Proteomes" id="UP000053263"/>
    </source>
</evidence>
<evidence type="ECO:0000256" key="1">
    <source>
        <dbReference type="SAM" id="Coils"/>
    </source>
</evidence>
<dbReference type="EMBL" id="KN832579">
    <property type="protein sequence ID" value="KII83298.1"/>
    <property type="molecule type" value="Genomic_DNA"/>
</dbReference>
<dbReference type="AlphaFoldDB" id="A0A0C9T5D4"/>
<keyword evidence="2" id="KW-0472">Membrane</keyword>
<organism evidence="3 4">
    <name type="scientific">Plicaturopsis crispa FD-325 SS-3</name>
    <dbReference type="NCBI Taxonomy" id="944288"/>
    <lineage>
        <taxon>Eukaryota</taxon>
        <taxon>Fungi</taxon>
        <taxon>Dikarya</taxon>
        <taxon>Basidiomycota</taxon>
        <taxon>Agaricomycotina</taxon>
        <taxon>Agaricomycetes</taxon>
        <taxon>Agaricomycetidae</taxon>
        <taxon>Amylocorticiales</taxon>
        <taxon>Amylocorticiaceae</taxon>
        <taxon>Plicatura</taxon>
        <taxon>Plicaturopsis crispa</taxon>
    </lineage>
</organism>
<reference evidence="3 4" key="1">
    <citation type="submission" date="2014-06" db="EMBL/GenBank/DDBJ databases">
        <title>Evolutionary Origins and Diversification of the Mycorrhizal Mutualists.</title>
        <authorList>
            <consortium name="DOE Joint Genome Institute"/>
            <consortium name="Mycorrhizal Genomics Consortium"/>
            <person name="Kohler A."/>
            <person name="Kuo A."/>
            <person name="Nagy L.G."/>
            <person name="Floudas D."/>
            <person name="Copeland A."/>
            <person name="Barry K.W."/>
            <person name="Cichocki N."/>
            <person name="Veneault-Fourrey C."/>
            <person name="LaButti K."/>
            <person name="Lindquist E.A."/>
            <person name="Lipzen A."/>
            <person name="Lundell T."/>
            <person name="Morin E."/>
            <person name="Murat C."/>
            <person name="Riley R."/>
            <person name="Ohm R."/>
            <person name="Sun H."/>
            <person name="Tunlid A."/>
            <person name="Henrissat B."/>
            <person name="Grigoriev I.V."/>
            <person name="Hibbett D.S."/>
            <person name="Martin F."/>
        </authorList>
    </citation>
    <scope>NUCLEOTIDE SEQUENCE [LARGE SCALE GENOMIC DNA]</scope>
    <source>
        <strain evidence="3 4">FD-325 SS-3</strain>
    </source>
</reference>
<name>A0A0C9T5D4_PLICR</name>
<protein>
    <submittedName>
        <fullName evidence="3">Uncharacterized protein</fullName>
    </submittedName>
</protein>
<keyword evidence="2" id="KW-1133">Transmembrane helix</keyword>
<keyword evidence="1" id="KW-0175">Coiled coil</keyword>
<feature type="transmembrane region" description="Helical" evidence="2">
    <location>
        <begin position="12"/>
        <end position="32"/>
    </location>
</feature>
<keyword evidence="2" id="KW-0812">Transmembrane</keyword>
<dbReference type="OrthoDB" id="2680369at2759"/>
<evidence type="ECO:0000313" key="3">
    <source>
        <dbReference type="EMBL" id="KII83298.1"/>
    </source>
</evidence>
<proteinExistence type="predicted"/>
<keyword evidence="4" id="KW-1185">Reference proteome</keyword>
<evidence type="ECO:0000256" key="2">
    <source>
        <dbReference type="SAM" id="Phobius"/>
    </source>
</evidence>